<protein>
    <submittedName>
        <fullName evidence="1">Uncharacterized protein</fullName>
    </submittedName>
</protein>
<sequence length="209" mass="24002">MSTTDVSSILSSCDEWDTGTECRAISFAEHLDSLISGDDEVFNSLSQADLREHQRKDPVIGRVLYYVDRKCRPSRRERAIENPCVLQILKQWDKLSALHGILYRAVKDPLTKHKRFQFILPESLKHQALTVDLMFQNVLWNKSVCDYDQYVRSLIDDLQTAMTLLKAYLLLLVIRCLWPTRDVEGNGSLLTDGIQLCTLLLLQSLPNMC</sequence>
<proteinExistence type="predicted"/>
<feature type="non-terminal residue" evidence="1">
    <location>
        <position position="1"/>
    </location>
</feature>
<keyword evidence="2" id="KW-1185">Reference proteome</keyword>
<name>A0A8T0ASL9_SILME</name>
<gene>
    <name evidence="1" type="ORF">HF521_006909</name>
</gene>
<dbReference type="Proteomes" id="UP000606274">
    <property type="component" value="Unassembled WGS sequence"/>
</dbReference>
<evidence type="ECO:0000313" key="1">
    <source>
        <dbReference type="EMBL" id="KAF7695186.1"/>
    </source>
</evidence>
<evidence type="ECO:0000313" key="2">
    <source>
        <dbReference type="Proteomes" id="UP000606274"/>
    </source>
</evidence>
<organism evidence="1 2">
    <name type="scientific">Silurus meridionalis</name>
    <name type="common">Southern catfish</name>
    <name type="synonym">Silurus soldatovi meridionalis</name>
    <dbReference type="NCBI Taxonomy" id="175797"/>
    <lineage>
        <taxon>Eukaryota</taxon>
        <taxon>Metazoa</taxon>
        <taxon>Chordata</taxon>
        <taxon>Craniata</taxon>
        <taxon>Vertebrata</taxon>
        <taxon>Euteleostomi</taxon>
        <taxon>Actinopterygii</taxon>
        <taxon>Neopterygii</taxon>
        <taxon>Teleostei</taxon>
        <taxon>Ostariophysi</taxon>
        <taxon>Siluriformes</taxon>
        <taxon>Siluridae</taxon>
        <taxon>Silurus</taxon>
    </lineage>
</organism>
<dbReference type="AlphaFoldDB" id="A0A8T0ASL9"/>
<reference evidence="1" key="1">
    <citation type="submission" date="2020-08" db="EMBL/GenBank/DDBJ databases">
        <title>Chromosome-level assembly of Southern catfish (Silurus meridionalis) provides insights into visual adaptation to the nocturnal and benthic lifestyles.</title>
        <authorList>
            <person name="Zhang Y."/>
            <person name="Wang D."/>
            <person name="Peng Z."/>
        </authorList>
    </citation>
    <scope>NUCLEOTIDE SEQUENCE</scope>
    <source>
        <strain evidence="1">SWU-2019-XX</strain>
        <tissue evidence="1">Muscle</tissue>
    </source>
</reference>
<comment type="caution">
    <text evidence="1">The sequence shown here is derived from an EMBL/GenBank/DDBJ whole genome shotgun (WGS) entry which is preliminary data.</text>
</comment>
<accession>A0A8T0ASL9</accession>
<dbReference type="EMBL" id="JABFDY010000017">
    <property type="protein sequence ID" value="KAF7695186.1"/>
    <property type="molecule type" value="Genomic_DNA"/>
</dbReference>